<evidence type="ECO:0000313" key="9">
    <source>
        <dbReference type="EMBL" id="BBH49916.1"/>
    </source>
</evidence>
<evidence type="ECO:0000256" key="5">
    <source>
        <dbReference type="ARBA" id="ARBA00022723"/>
    </source>
</evidence>
<dbReference type="GO" id="GO:0005737">
    <property type="term" value="C:cytoplasm"/>
    <property type="evidence" value="ECO:0007669"/>
    <property type="project" value="UniProtKB-SubCell"/>
</dbReference>
<comment type="subcellular location">
    <subcellularLocation>
        <location evidence="1">Cytoplasm</location>
    </subcellularLocation>
</comment>
<keyword evidence="4" id="KW-0963">Cytoplasm</keyword>
<sequence length="90" mass="9866">MQADSKTVLNLLKTARGQLDGVIRMVEEDRYCIDISNQLMAIESLVAKTNATVLKAHVEGCVRCACASGDASTRDEKLREIEGVIDKLSR</sequence>
<dbReference type="Gene3D" id="1.20.58.1000">
    <property type="entry name" value="Metal-sensitive repressor, helix protomer"/>
    <property type="match status" value="1"/>
</dbReference>
<evidence type="ECO:0000256" key="4">
    <source>
        <dbReference type="ARBA" id="ARBA00022490"/>
    </source>
</evidence>
<accession>A0A3G9K120</accession>
<keyword evidence="10" id="KW-1185">Reference proteome</keyword>
<evidence type="ECO:0000256" key="3">
    <source>
        <dbReference type="ARBA" id="ARBA00011738"/>
    </source>
</evidence>
<dbReference type="GO" id="GO:0045892">
    <property type="term" value="P:negative regulation of DNA-templated transcription"/>
    <property type="evidence" value="ECO:0007669"/>
    <property type="project" value="UniProtKB-ARBA"/>
</dbReference>
<dbReference type="GO" id="GO:0003677">
    <property type="term" value="F:DNA binding"/>
    <property type="evidence" value="ECO:0007669"/>
    <property type="project" value="InterPro"/>
</dbReference>
<dbReference type="GeneID" id="88848640"/>
<dbReference type="InterPro" id="IPR038390">
    <property type="entry name" value="Metal_Tscrpt_repr_sf"/>
</dbReference>
<dbReference type="InterPro" id="IPR003735">
    <property type="entry name" value="Metal_Tscrpt_repr"/>
</dbReference>
<evidence type="ECO:0000256" key="2">
    <source>
        <dbReference type="ARBA" id="ARBA00005428"/>
    </source>
</evidence>
<comment type="subunit">
    <text evidence="3">Homodimer.</text>
</comment>
<keyword evidence="6" id="KW-0186">Copper</keyword>
<dbReference type="PANTHER" id="PTHR33677:SF4">
    <property type="entry name" value="COPPER-SENSING TRANSCRIPTIONAL REPRESSOR CSOR"/>
    <property type="match status" value="1"/>
</dbReference>
<dbReference type="CDD" id="cd10159">
    <property type="entry name" value="CsoR-like_DUF156_2"/>
    <property type="match status" value="1"/>
</dbReference>
<comment type="similarity">
    <text evidence="2">Belongs to the CsoR family.</text>
</comment>
<dbReference type="AlphaFoldDB" id="A0A3G9K120"/>
<proteinExistence type="inferred from homology"/>
<organism evidence="9 10">
    <name type="scientific">Parolsenella catena</name>
    <dbReference type="NCBI Taxonomy" id="2003188"/>
    <lineage>
        <taxon>Bacteria</taxon>
        <taxon>Bacillati</taxon>
        <taxon>Actinomycetota</taxon>
        <taxon>Coriobacteriia</taxon>
        <taxon>Coriobacteriales</taxon>
        <taxon>Atopobiaceae</taxon>
        <taxon>Parolsenella</taxon>
    </lineage>
</organism>
<dbReference type="Pfam" id="PF02583">
    <property type="entry name" value="Trns_repr_metal"/>
    <property type="match status" value="1"/>
</dbReference>
<gene>
    <name evidence="9" type="primary">csoR</name>
    <name evidence="9" type="ORF">Pcatena_05030</name>
</gene>
<name>A0A3G9K120_9ACTN</name>
<dbReference type="EMBL" id="AP019367">
    <property type="protein sequence ID" value="BBH49916.1"/>
    <property type="molecule type" value="Genomic_DNA"/>
</dbReference>
<dbReference type="OrthoDB" id="9811244at2"/>
<evidence type="ECO:0000313" key="10">
    <source>
        <dbReference type="Proteomes" id="UP000273154"/>
    </source>
</evidence>
<evidence type="ECO:0000256" key="8">
    <source>
        <dbReference type="ARBA" id="ARBA00041544"/>
    </source>
</evidence>
<dbReference type="PANTHER" id="PTHR33677">
    <property type="entry name" value="TRANSCRIPTIONAL REPRESSOR FRMR-RELATED"/>
    <property type="match status" value="1"/>
</dbReference>
<evidence type="ECO:0000256" key="6">
    <source>
        <dbReference type="ARBA" id="ARBA00023008"/>
    </source>
</evidence>
<protein>
    <recommendedName>
        <fullName evidence="7">Copper-sensing transcriptional repressor CsoR</fullName>
    </recommendedName>
    <alternativeName>
        <fullName evidence="8">Copper-sensitive operon repressor</fullName>
    </alternativeName>
</protein>
<dbReference type="RefSeq" id="WP_126421349.1">
    <property type="nucleotide sequence ID" value="NZ_AP019367.1"/>
</dbReference>
<evidence type="ECO:0000256" key="7">
    <source>
        <dbReference type="ARBA" id="ARBA00039938"/>
    </source>
</evidence>
<reference evidence="10" key="1">
    <citation type="submission" date="2018-11" db="EMBL/GenBank/DDBJ databases">
        <title>Comparative genomics of Parolsenella catena and Libanicoccus massiliensis: Reclassification of Libanicoccus massiliensis as Parolsenella massiliensis comb. nov.</title>
        <authorList>
            <person name="Sakamoto M."/>
            <person name="Ikeyama N."/>
            <person name="Murakami T."/>
            <person name="Mori H."/>
            <person name="Yuki M."/>
            <person name="Ohkuma M."/>
        </authorList>
    </citation>
    <scope>NUCLEOTIDE SEQUENCE [LARGE SCALE GENOMIC DNA]</scope>
    <source>
        <strain evidence="10">JCM 31932</strain>
    </source>
</reference>
<dbReference type="KEGG" id="pcat:Pcatena_05030"/>
<dbReference type="GO" id="GO:0046872">
    <property type="term" value="F:metal ion binding"/>
    <property type="evidence" value="ECO:0007669"/>
    <property type="project" value="UniProtKB-KW"/>
</dbReference>
<dbReference type="Proteomes" id="UP000273154">
    <property type="component" value="Chromosome"/>
</dbReference>
<keyword evidence="5" id="KW-0479">Metal-binding</keyword>
<evidence type="ECO:0000256" key="1">
    <source>
        <dbReference type="ARBA" id="ARBA00004496"/>
    </source>
</evidence>